<reference evidence="2 3" key="1">
    <citation type="submission" date="2019-12" db="EMBL/GenBank/DDBJ databases">
        <authorList>
            <person name="Floudas D."/>
            <person name="Bentzer J."/>
            <person name="Ahren D."/>
            <person name="Johansson T."/>
            <person name="Persson P."/>
            <person name="Tunlid A."/>
        </authorList>
    </citation>
    <scope>NUCLEOTIDE SEQUENCE [LARGE SCALE GENOMIC DNA]</scope>
    <source>
        <strain evidence="2 3">CBS 102.39</strain>
    </source>
</reference>
<dbReference type="AlphaFoldDB" id="A0A8H4QN67"/>
<accession>A0A8H4QN67</accession>
<dbReference type="EMBL" id="JAACJL010000045">
    <property type="protein sequence ID" value="KAF4614149.1"/>
    <property type="molecule type" value="Genomic_DNA"/>
</dbReference>
<dbReference type="Gene3D" id="2.60.40.640">
    <property type="match status" value="1"/>
</dbReference>
<name>A0A8H4QN67_9AGAR</name>
<protein>
    <recommendedName>
        <fullName evidence="4">Arrestin-like N-terminal domain-containing protein</fullName>
    </recommendedName>
</protein>
<evidence type="ECO:0008006" key="4">
    <source>
        <dbReference type="Google" id="ProtNLM"/>
    </source>
</evidence>
<evidence type="ECO:0000256" key="1">
    <source>
        <dbReference type="SAM" id="MobiDB-lite"/>
    </source>
</evidence>
<evidence type="ECO:0000313" key="3">
    <source>
        <dbReference type="Proteomes" id="UP000521872"/>
    </source>
</evidence>
<organism evidence="2 3">
    <name type="scientific">Agrocybe pediades</name>
    <dbReference type="NCBI Taxonomy" id="84607"/>
    <lineage>
        <taxon>Eukaryota</taxon>
        <taxon>Fungi</taxon>
        <taxon>Dikarya</taxon>
        <taxon>Basidiomycota</taxon>
        <taxon>Agaricomycotina</taxon>
        <taxon>Agaricomycetes</taxon>
        <taxon>Agaricomycetidae</taxon>
        <taxon>Agaricales</taxon>
        <taxon>Agaricineae</taxon>
        <taxon>Strophariaceae</taxon>
        <taxon>Agrocybe</taxon>
    </lineage>
</organism>
<feature type="region of interest" description="Disordered" evidence="1">
    <location>
        <begin position="147"/>
        <end position="188"/>
    </location>
</feature>
<dbReference type="InterPro" id="IPR014752">
    <property type="entry name" value="Arrestin-like_C"/>
</dbReference>
<gene>
    <name evidence="2" type="ORF">D9613_007829</name>
</gene>
<feature type="compositionally biased region" description="Low complexity" evidence="1">
    <location>
        <begin position="155"/>
        <end position="164"/>
    </location>
</feature>
<evidence type="ECO:0000313" key="2">
    <source>
        <dbReference type="EMBL" id="KAF4614149.1"/>
    </source>
</evidence>
<dbReference type="Proteomes" id="UP000521872">
    <property type="component" value="Unassembled WGS sequence"/>
</dbReference>
<keyword evidence="3" id="KW-1185">Reference proteome</keyword>
<feature type="compositionally biased region" description="Low complexity" evidence="1">
    <location>
        <begin position="171"/>
        <end position="180"/>
    </location>
</feature>
<comment type="caution">
    <text evidence="2">The sequence shown here is derived from an EMBL/GenBank/DDBJ whole genome shotgun (WGS) entry which is preliminary data.</text>
</comment>
<proteinExistence type="predicted"/>
<sequence>MSAAAMNQLPPSYPGAFPAPGSGEFNRLSGYSDGLDGLDLLPEYTPGRNSSSFRAVAARQPTPKEFYYEVKKKGKAFAVLTIIAEGSYSKHMPTFLEGTPIKGRVRLSLDKPDAIQSVIVSVQGQVITGANQGEQLTFVDIQRTVWSQSDGEPQNTSSDSGDSSPLPPTTPTNTTGNGNAPPSPKFTGKLQGDYTWQFSIDLPKQVVVPFGNRNEPQIFRLPATFNERHTRASVCYTVTLRLNRGKLRTDHRIPAQIGFIPIGRPAPFSPLRKLAYQEGTPLLGPAIDPEGWHASEPEQIQISVFGNRTVQIRCILYLAKPLTYTRGSLIPFCLRLDGHDEQALDLLSSPKAIVLRLRRRIKAHWNPEKTFESMAWRDAIDHSQLAVWWPSRETPEMRGVRYVNGELHLKVDANPTSAMAHFRIEYSAVLFPFDSPGIVLDKTEQIIEQPVEVVTAYAPGPRPRMSAPPGYEDTAVVPQIDTAMAFAQHHGFV</sequence>